<proteinExistence type="predicted"/>
<reference evidence="3 4" key="1">
    <citation type="submission" date="2015-09" db="EMBL/GenBank/DDBJ databases">
        <title>Draft genome sequence of Hydrogenibacillus schlegelii DSM 2000.</title>
        <authorList>
            <person name="Hemp J."/>
        </authorList>
    </citation>
    <scope>NUCLEOTIDE SEQUENCE [LARGE SCALE GENOMIC DNA]</scope>
    <source>
        <strain evidence="3 4">MA 48</strain>
    </source>
</reference>
<dbReference type="PANTHER" id="PTHR38034">
    <property type="entry name" value="INNER MEMBRANE PROTEIN YPJD"/>
    <property type="match status" value="1"/>
</dbReference>
<dbReference type="OrthoDB" id="2417400at2"/>
<dbReference type="GO" id="GO:0020037">
    <property type="term" value="F:heme binding"/>
    <property type="evidence" value="ECO:0007669"/>
    <property type="project" value="InterPro"/>
</dbReference>
<feature type="transmembrane region" description="Helical" evidence="1">
    <location>
        <begin position="39"/>
        <end position="66"/>
    </location>
</feature>
<feature type="transmembrane region" description="Helical" evidence="1">
    <location>
        <begin position="244"/>
        <end position="269"/>
    </location>
</feature>
<evidence type="ECO:0000313" key="3">
    <source>
        <dbReference type="EMBL" id="OAR04932.1"/>
    </source>
</evidence>
<feature type="domain" description="Cytochrome c assembly protein" evidence="2">
    <location>
        <begin position="72"/>
        <end position="262"/>
    </location>
</feature>
<feature type="transmembrane region" description="Helical" evidence="1">
    <location>
        <begin position="94"/>
        <end position="111"/>
    </location>
</feature>
<dbReference type="Pfam" id="PF01578">
    <property type="entry name" value="Cytochrom_C_asm"/>
    <property type="match status" value="1"/>
</dbReference>
<feature type="transmembrane region" description="Helical" evidence="1">
    <location>
        <begin position="216"/>
        <end position="232"/>
    </location>
</feature>
<dbReference type="GO" id="GO:0017004">
    <property type="term" value="P:cytochrome complex assembly"/>
    <property type="evidence" value="ECO:0007669"/>
    <property type="project" value="InterPro"/>
</dbReference>
<keyword evidence="1" id="KW-0472">Membrane</keyword>
<evidence type="ECO:0000256" key="1">
    <source>
        <dbReference type="SAM" id="Phobius"/>
    </source>
</evidence>
<dbReference type="RefSeq" id="WP_066199322.1">
    <property type="nucleotide sequence ID" value="NZ_CBCSAS010000036.1"/>
</dbReference>
<accession>A0A179ISV7</accession>
<feature type="transmembrane region" description="Helical" evidence="1">
    <location>
        <begin position="131"/>
        <end position="158"/>
    </location>
</feature>
<dbReference type="Proteomes" id="UP000243024">
    <property type="component" value="Unassembled WGS sequence"/>
</dbReference>
<gene>
    <name evidence="3" type="ORF">SA87_04440</name>
</gene>
<feature type="transmembrane region" description="Helical" evidence="1">
    <location>
        <begin position="179"/>
        <end position="204"/>
    </location>
</feature>
<name>A0A179ISV7_HYDSH</name>
<sequence>MLVGRWLLDLAIAVYGLAVSVMFIEVVRPTPAAGRTAFVFLNGAFLLLTAGITVELIGYSSLAAFVAERTRLLYAWLLLAASLLLSAVVRADLFLLLTNAVGLAVVTLHLFPPGAPASGPSGREELLVLHIVGALVAYVLFVLAGVFSVLYLLLDGWLAAKRVRGRAFRMPPLEQLARYAGTAALVGVPVFAVSLFLGGVWAFGEAGFGALRDPKVGFSGAVLLAYGFFVYVRTFARWPWRRAMWVGAGAFFLLWLNFWTTHSLALAAWPG</sequence>
<feature type="transmembrane region" description="Helical" evidence="1">
    <location>
        <begin position="72"/>
        <end position="89"/>
    </location>
</feature>
<organism evidence="3 4">
    <name type="scientific">Hydrogenibacillus schlegelii</name>
    <name type="common">Bacillus schlegelii</name>
    <dbReference type="NCBI Taxonomy" id="1484"/>
    <lineage>
        <taxon>Bacteria</taxon>
        <taxon>Bacillati</taxon>
        <taxon>Bacillota</taxon>
        <taxon>Bacilli</taxon>
        <taxon>Bacillales</taxon>
        <taxon>Bacillales Family X. Incertae Sedis</taxon>
        <taxon>Hydrogenibacillus</taxon>
    </lineage>
</organism>
<evidence type="ECO:0000313" key="4">
    <source>
        <dbReference type="Proteomes" id="UP000243024"/>
    </source>
</evidence>
<dbReference type="AlphaFoldDB" id="A0A179ISV7"/>
<evidence type="ECO:0000259" key="2">
    <source>
        <dbReference type="Pfam" id="PF01578"/>
    </source>
</evidence>
<protein>
    <recommendedName>
        <fullName evidence="2">Cytochrome c assembly protein domain-containing protein</fullName>
    </recommendedName>
</protein>
<comment type="caution">
    <text evidence="3">The sequence shown here is derived from an EMBL/GenBank/DDBJ whole genome shotgun (WGS) entry which is preliminary data.</text>
</comment>
<dbReference type="InterPro" id="IPR002541">
    <property type="entry name" value="Cyt_c_assembly"/>
</dbReference>
<keyword evidence="4" id="KW-1185">Reference proteome</keyword>
<feature type="transmembrane region" description="Helical" evidence="1">
    <location>
        <begin position="6"/>
        <end position="27"/>
    </location>
</feature>
<keyword evidence="1" id="KW-0812">Transmembrane</keyword>
<dbReference type="EMBL" id="JXBB01000008">
    <property type="protein sequence ID" value="OAR04932.1"/>
    <property type="molecule type" value="Genomic_DNA"/>
</dbReference>
<dbReference type="PANTHER" id="PTHR38034:SF1">
    <property type="entry name" value="INNER MEMBRANE PROTEIN YPJD"/>
    <property type="match status" value="1"/>
</dbReference>
<dbReference type="InterPro" id="IPR052372">
    <property type="entry name" value="YpjD/HemX"/>
</dbReference>
<keyword evidence="1" id="KW-1133">Transmembrane helix</keyword>
<dbReference type="STRING" id="1484.SA87_04440"/>